<organism evidence="3 4">
    <name type="scientific">Flaviflagellibacter deserti</name>
    <dbReference type="NCBI Taxonomy" id="2267266"/>
    <lineage>
        <taxon>Bacteria</taxon>
        <taxon>Pseudomonadati</taxon>
        <taxon>Pseudomonadota</taxon>
        <taxon>Alphaproteobacteria</taxon>
        <taxon>Hyphomicrobiales</taxon>
        <taxon>Flaviflagellibacter</taxon>
    </lineage>
</organism>
<evidence type="ECO:0000256" key="1">
    <source>
        <dbReference type="SAM" id="MobiDB-lite"/>
    </source>
</evidence>
<name>A0ABV9YZL9_9HYPH</name>
<dbReference type="InterPro" id="IPR014153">
    <property type="entry name" value="Ds_break_AddB"/>
</dbReference>
<feature type="region of interest" description="Disordered" evidence="1">
    <location>
        <begin position="994"/>
        <end position="1014"/>
    </location>
</feature>
<comment type="caution">
    <text evidence="3">The sequence shown here is derived from an EMBL/GenBank/DDBJ whole genome shotgun (WGS) entry which is preliminary data.</text>
</comment>
<gene>
    <name evidence="3" type="primary">addB</name>
    <name evidence="3" type="ORF">ACFPFW_06400</name>
</gene>
<dbReference type="NCBIfam" id="TIGR02786">
    <property type="entry name" value="addB_alphas"/>
    <property type="match status" value="1"/>
</dbReference>
<proteinExistence type="predicted"/>
<dbReference type="InterPro" id="IPR038726">
    <property type="entry name" value="PDDEXK_AddAB-type"/>
</dbReference>
<evidence type="ECO:0000259" key="2">
    <source>
        <dbReference type="Pfam" id="PF12705"/>
    </source>
</evidence>
<evidence type="ECO:0000313" key="4">
    <source>
        <dbReference type="Proteomes" id="UP001595796"/>
    </source>
</evidence>
<evidence type="ECO:0000313" key="3">
    <source>
        <dbReference type="EMBL" id="MFC5067644.1"/>
    </source>
</evidence>
<accession>A0ABV9YZL9</accession>
<dbReference type="InterPro" id="IPR011604">
    <property type="entry name" value="PDDEXK-like_dom_sf"/>
</dbReference>
<dbReference type="Pfam" id="PF12705">
    <property type="entry name" value="PDDEXK_1"/>
    <property type="match status" value="1"/>
</dbReference>
<feature type="domain" description="PD-(D/E)XK endonuclease-like" evidence="2">
    <location>
        <begin position="759"/>
        <end position="999"/>
    </location>
</feature>
<reference evidence="4" key="1">
    <citation type="journal article" date="2019" name="Int. J. Syst. Evol. Microbiol.">
        <title>The Global Catalogue of Microorganisms (GCM) 10K type strain sequencing project: providing services to taxonomists for standard genome sequencing and annotation.</title>
        <authorList>
            <consortium name="The Broad Institute Genomics Platform"/>
            <consortium name="The Broad Institute Genome Sequencing Center for Infectious Disease"/>
            <person name="Wu L."/>
            <person name="Ma J."/>
        </authorList>
    </citation>
    <scope>NUCLEOTIDE SEQUENCE [LARGE SCALE GENOMIC DNA]</scope>
    <source>
        <strain evidence="4">CGMCC 1.16444</strain>
    </source>
</reference>
<dbReference type="Gene3D" id="3.90.320.10">
    <property type="match status" value="1"/>
</dbReference>
<sequence length="1036" mass="112253">MSKASPDARSRANVLTVPAGVPFLETIADDLLRGGLLPGVRLDVDPLGLADVAIYLPTRRAVRELEAIFTERLGGAAILPRVAALGDFGEEDDPFDSDADGLPGPQAAISETERRLALADLIRAWARSISGALRGDASEVELISTSPSEAMSLAIELGGLIDSFETEGVAWEKLAGLVPPEHDRIWELTTRFLNIAAEVWPARLAERGLIGGAARRNKQLTALASRLAENPPSTPFIIAGSTGSNPATAELMKAVAHLPLGAVVLQGLDTEASDDIWKEIGGKRDAGPVLPQTWTHPQYGFHRLLEKLDVQRGEVGVLGKEDRARDARRALVSRALLPADRTDEWANSPLPLGPALDAVTLIEAANEREEALAIALALRETLEEPDRTVALITPDRTLARRVVAELKRWDIHAEDSAGRPLADSQAGILARLVVETAVGDLGPAELLALLKHPDACFGMDGKARHRAAGVLEIGVLRGPAPPPGAKGLREAIALARLPAGEDRHMHQSRRELAAESWTLAEDLVARLEQALEPLCALGRGGRETLLVDFLSAHREALAAVATKAEEAEVDPDRLALGAFFDEALAASTRMRLRLVDYPAVFKTMLRGRTSRPRRPGHPRLRILGTLEARLLGFDRTVLGGLIEGVWPPQTRNDAFLSRPMRGALGLPPPEWRVGLSAHDFEQALGGGDVVVTRALKAGGAPTVAARWLQRLAAVSGEAWKPVKARGETLLAYASALDEAETKRIGAPAPCPPTELRPKRLSVTEIETLIRDPYAIYARHVLKLRPLDPVGTGPEASDRGTIVHGALAEYVEKEDPFAPDAVERLCAIGREAFEPIWDYPDVRALWWPRFERIARWFVDWERERRRKISGTFLERSGKITWTTSAKREFTLSGRADRIDSVHGGYAVLDYKTGRAPTDKEVGSGFAPQLPLEAAMLAAGAFDDTPAGGTADLIYVQLSGQAEPGKSRSVAVKDKTAAEVADEALAELKTLIDRFEDPMQPYRSGTHPKFKRRPNGDYDHLARLAEWSLAPDADEGSE</sequence>
<dbReference type="SUPFAM" id="SSF52540">
    <property type="entry name" value="P-loop containing nucleoside triphosphate hydrolases"/>
    <property type="match status" value="1"/>
</dbReference>
<dbReference type="Proteomes" id="UP001595796">
    <property type="component" value="Unassembled WGS sequence"/>
</dbReference>
<dbReference type="RefSeq" id="WP_162799780.1">
    <property type="nucleotide sequence ID" value="NZ_JBHSJF010000005.1"/>
</dbReference>
<dbReference type="InterPro" id="IPR027417">
    <property type="entry name" value="P-loop_NTPase"/>
</dbReference>
<dbReference type="EMBL" id="JBHSJF010000005">
    <property type="protein sequence ID" value="MFC5067644.1"/>
    <property type="molecule type" value="Genomic_DNA"/>
</dbReference>
<protein>
    <submittedName>
        <fullName evidence="3">Double-strand break repair protein AddB</fullName>
    </submittedName>
</protein>
<keyword evidence="4" id="KW-1185">Reference proteome</keyword>